<accession>A0A679B9K0</accession>
<evidence type="ECO:0000313" key="1">
    <source>
        <dbReference type="EMBL" id="BBD82569.1"/>
    </source>
</evidence>
<dbReference type="AlphaFoldDB" id="A0A679B9K0"/>
<proteinExistence type="predicted"/>
<gene>
    <name evidence="1" type="primary">K0465F04.24</name>
</gene>
<organism evidence="1">
    <name type="scientific">Oryza sativa subsp. indica</name>
    <name type="common">Rice</name>
    <dbReference type="NCBI Taxonomy" id="39946"/>
    <lineage>
        <taxon>Eukaryota</taxon>
        <taxon>Viridiplantae</taxon>
        <taxon>Streptophyta</taxon>
        <taxon>Embryophyta</taxon>
        <taxon>Tracheophyta</taxon>
        <taxon>Spermatophyta</taxon>
        <taxon>Magnoliopsida</taxon>
        <taxon>Liliopsida</taxon>
        <taxon>Poales</taxon>
        <taxon>Poaceae</taxon>
        <taxon>BOP clade</taxon>
        <taxon>Oryzoideae</taxon>
        <taxon>Oryzeae</taxon>
        <taxon>Oryzinae</taxon>
        <taxon>Oryza</taxon>
        <taxon>Oryza sativa</taxon>
    </lineage>
</organism>
<reference evidence="1" key="1">
    <citation type="submission" date="2009-05" db="EMBL/GenBank/DDBJ databases">
        <title>Oryza sativa Indica Group genomic DNA, chromosome 11, BAC clone:K0465F04, cultivar:Kasalath.</title>
        <authorList>
            <person name="Matsumoto T."/>
            <person name="Wu J."/>
            <person name="Kanamori H."/>
        </authorList>
    </citation>
    <scope>NUCLEOTIDE SEQUENCE</scope>
</reference>
<sequence length="51" mass="5551">MATIKTPTEDRQIRVLGWSGGGRGRSRGLEGWLWGAAERAGREAPMAMPEP</sequence>
<name>A0A679B9K0_ORYSI</name>
<dbReference type="EMBL" id="AP011491">
    <property type="protein sequence ID" value="BBD82569.1"/>
    <property type="molecule type" value="Genomic_DNA"/>
</dbReference>
<protein>
    <submittedName>
        <fullName evidence="1">Uncharacterized protein</fullName>
    </submittedName>
</protein>